<proteinExistence type="predicted"/>
<dbReference type="AlphaFoldDB" id="A0AAN7A1I9"/>
<dbReference type="Proteomes" id="UP001302745">
    <property type="component" value="Unassembled WGS sequence"/>
</dbReference>
<reference evidence="1" key="2">
    <citation type="submission" date="2023-05" db="EMBL/GenBank/DDBJ databases">
        <authorList>
            <consortium name="Lawrence Berkeley National Laboratory"/>
            <person name="Steindorff A."/>
            <person name="Hensen N."/>
            <person name="Bonometti L."/>
            <person name="Westerberg I."/>
            <person name="Brannstrom I.O."/>
            <person name="Guillou S."/>
            <person name="Cros-Aarteil S."/>
            <person name="Calhoun S."/>
            <person name="Haridas S."/>
            <person name="Kuo A."/>
            <person name="Mondo S."/>
            <person name="Pangilinan J."/>
            <person name="Riley R."/>
            <person name="Labutti K."/>
            <person name="Andreopoulos B."/>
            <person name="Lipzen A."/>
            <person name="Chen C."/>
            <person name="Yanf M."/>
            <person name="Daum C."/>
            <person name="Ng V."/>
            <person name="Clum A."/>
            <person name="Ohm R."/>
            <person name="Martin F."/>
            <person name="Silar P."/>
            <person name="Natvig D."/>
            <person name="Lalanne C."/>
            <person name="Gautier V."/>
            <person name="Ament-Velasquez S.L."/>
            <person name="Kruys A."/>
            <person name="Hutchinson M.I."/>
            <person name="Powell A.J."/>
            <person name="Barry K."/>
            <person name="Miller A.N."/>
            <person name="Grigoriev I.V."/>
            <person name="Debuchy R."/>
            <person name="Gladieux P."/>
            <person name="Thoren M.H."/>
            <person name="Johannesson H."/>
        </authorList>
    </citation>
    <scope>NUCLEOTIDE SEQUENCE</scope>
    <source>
        <strain evidence="1">CBS 538.74</strain>
    </source>
</reference>
<keyword evidence="2" id="KW-1185">Reference proteome</keyword>
<protein>
    <recommendedName>
        <fullName evidence="3">ABM domain-containing protein</fullName>
    </recommendedName>
</protein>
<evidence type="ECO:0008006" key="3">
    <source>
        <dbReference type="Google" id="ProtNLM"/>
    </source>
</evidence>
<gene>
    <name evidence="1" type="ORF">C8A00DRAFT_11115</name>
</gene>
<sequence length="290" mass="32976">MPRRVDRARWKVNVGDPVLTLARTHVPLDRPLPPPIGSEPENPGSHSWRDLLGVIETARGCKYVACSRVAETPETVIFVLVWWDQECLDEFKASPDYTVFLVSLGMLDITPVAGGVSGRTIQTIKFDSWEATRFSLLEGWLALYTVALAHPVTDAQREVRLQGPRYRRNSIGNVEWHIMMINLPEPRRSQGVQHGWVQELRQIVGEGKKIETTVQDAFFYTGWPSKEAEEKMKTALPEVEFGWDDELREIGAIEAKEEHVDLVWIAQGRDHNWNQVIGVTIPKRGIVQHV</sequence>
<comment type="caution">
    <text evidence="1">The sequence shown here is derived from an EMBL/GenBank/DDBJ whole genome shotgun (WGS) entry which is preliminary data.</text>
</comment>
<reference evidence="1" key="1">
    <citation type="journal article" date="2023" name="Mol. Phylogenet. Evol.">
        <title>Genome-scale phylogeny and comparative genomics of the fungal order Sordariales.</title>
        <authorList>
            <person name="Hensen N."/>
            <person name="Bonometti L."/>
            <person name="Westerberg I."/>
            <person name="Brannstrom I.O."/>
            <person name="Guillou S."/>
            <person name="Cros-Aarteil S."/>
            <person name="Calhoun S."/>
            <person name="Haridas S."/>
            <person name="Kuo A."/>
            <person name="Mondo S."/>
            <person name="Pangilinan J."/>
            <person name="Riley R."/>
            <person name="LaButti K."/>
            <person name="Andreopoulos B."/>
            <person name="Lipzen A."/>
            <person name="Chen C."/>
            <person name="Yan M."/>
            <person name="Daum C."/>
            <person name="Ng V."/>
            <person name="Clum A."/>
            <person name="Steindorff A."/>
            <person name="Ohm R.A."/>
            <person name="Martin F."/>
            <person name="Silar P."/>
            <person name="Natvig D.O."/>
            <person name="Lalanne C."/>
            <person name="Gautier V."/>
            <person name="Ament-Velasquez S.L."/>
            <person name="Kruys A."/>
            <person name="Hutchinson M.I."/>
            <person name="Powell A.J."/>
            <person name="Barry K."/>
            <person name="Miller A.N."/>
            <person name="Grigoriev I.V."/>
            <person name="Debuchy R."/>
            <person name="Gladieux P."/>
            <person name="Hiltunen Thoren M."/>
            <person name="Johannesson H."/>
        </authorList>
    </citation>
    <scope>NUCLEOTIDE SEQUENCE</scope>
    <source>
        <strain evidence="1">CBS 538.74</strain>
    </source>
</reference>
<name>A0AAN7A1I9_9PEZI</name>
<dbReference type="EMBL" id="MU856842">
    <property type="protein sequence ID" value="KAK4158048.1"/>
    <property type="molecule type" value="Genomic_DNA"/>
</dbReference>
<dbReference type="Gene3D" id="3.30.70.100">
    <property type="match status" value="1"/>
</dbReference>
<accession>A0AAN7A1I9</accession>
<organism evidence="1 2">
    <name type="scientific">Chaetomidium leptoderma</name>
    <dbReference type="NCBI Taxonomy" id="669021"/>
    <lineage>
        <taxon>Eukaryota</taxon>
        <taxon>Fungi</taxon>
        <taxon>Dikarya</taxon>
        <taxon>Ascomycota</taxon>
        <taxon>Pezizomycotina</taxon>
        <taxon>Sordariomycetes</taxon>
        <taxon>Sordariomycetidae</taxon>
        <taxon>Sordariales</taxon>
        <taxon>Chaetomiaceae</taxon>
        <taxon>Chaetomidium</taxon>
    </lineage>
</organism>
<evidence type="ECO:0000313" key="2">
    <source>
        <dbReference type="Proteomes" id="UP001302745"/>
    </source>
</evidence>
<evidence type="ECO:0000313" key="1">
    <source>
        <dbReference type="EMBL" id="KAK4158048.1"/>
    </source>
</evidence>